<evidence type="ECO:0000256" key="1">
    <source>
        <dbReference type="ARBA" id="ARBA00022737"/>
    </source>
</evidence>
<dbReference type="NCBIfam" id="TIGR00187">
    <property type="entry name" value="ribE"/>
    <property type="match status" value="1"/>
</dbReference>
<feature type="repeat" description="Lumazine-binding" evidence="3">
    <location>
        <begin position="1"/>
        <end position="98"/>
    </location>
</feature>
<comment type="caution">
    <text evidence="5">The sequence shown here is derived from an EMBL/GenBank/DDBJ whole genome shotgun (WGS) entry which is preliminary data.</text>
</comment>
<proteinExistence type="predicted"/>
<evidence type="ECO:0000259" key="4">
    <source>
        <dbReference type="PROSITE" id="PS51177"/>
    </source>
</evidence>
<dbReference type="Gene3D" id="2.40.30.20">
    <property type="match status" value="2"/>
</dbReference>
<dbReference type="Pfam" id="PF00677">
    <property type="entry name" value="Lum_binding"/>
    <property type="match status" value="2"/>
</dbReference>
<dbReference type="EC" id="2.5.1.9" evidence="2"/>
<feature type="domain" description="Lumazine-binding" evidence="4">
    <location>
        <begin position="1"/>
        <end position="98"/>
    </location>
</feature>
<evidence type="ECO:0000256" key="3">
    <source>
        <dbReference type="PROSITE-ProRule" id="PRU00524"/>
    </source>
</evidence>
<evidence type="ECO:0000256" key="2">
    <source>
        <dbReference type="NCBIfam" id="TIGR00187"/>
    </source>
</evidence>
<dbReference type="RefSeq" id="WP_345737705.1">
    <property type="nucleotide sequence ID" value="NZ_BAABIA010000007.1"/>
</dbReference>
<dbReference type="Proteomes" id="UP001499852">
    <property type="component" value="Unassembled WGS sequence"/>
</dbReference>
<dbReference type="PIRSF" id="PIRSF000498">
    <property type="entry name" value="Riboflavin_syn_A"/>
    <property type="match status" value="1"/>
</dbReference>
<keyword evidence="1" id="KW-0677">Repeat</keyword>
<dbReference type="InterPro" id="IPR026017">
    <property type="entry name" value="Lumazine-bd_dom"/>
</dbReference>
<evidence type="ECO:0000313" key="5">
    <source>
        <dbReference type="EMBL" id="GAA5144665.1"/>
    </source>
</evidence>
<dbReference type="EMBL" id="BAABIA010000007">
    <property type="protein sequence ID" value="GAA5144665.1"/>
    <property type="molecule type" value="Genomic_DNA"/>
</dbReference>
<dbReference type="PANTHER" id="PTHR21098:SF0">
    <property type="entry name" value="RIBOFLAVIN SYNTHASE"/>
    <property type="match status" value="1"/>
</dbReference>
<organism evidence="5 6">
    <name type="scientific">Prosthecobacter algae</name>
    <dbReference type="NCBI Taxonomy" id="1144682"/>
    <lineage>
        <taxon>Bacteria</taxon>
        <taxon>Pseudomonadati</taxon>
        <taxon>Verrucomicrobiota</taxon>
        <taxon>Verrucomicrobiia</taxon>
        <taxon>Verrucomicrobiales</taxon>
        <taxon>Verrucomicrobiaceae</taxon>
        <taxon>Prosthecobacter</taxon>
    </lineage>
</organism>
<gene>
    <name evidence="5" type="ORF">GCM10023213_35220</name>
</gene>
<dbReference type="SUPFAM" id="SSF63380">
    <property type="entry name" value="Riboflavin synthase domain-like"/>
    <property type="match status" value="2"/>
</dbReference>
<dbReference type="PANTHER" id="PTHR21098">
    <property type="entry name" value="RIBOFLAVIN SYNTHASE ALPHA CHAIN"/>
    <property type="match status" value="1"/>
</dbReference>
<evidence type="ECO:0000313" key="6">
    <source>
        <dbReference type="Proteomes" id="UP001499852"/>
    </source>
</evidence>
<protein>
    <recommendedName>
        <fullName evidence="2">Riboflavin synthase</fullName>
        <ecNumber evidence="2">2.5.1.9</ecNumber>
    </recommendedName>
</protein>
<dbReference type="CDD" id="cd00402">
    <property type="entry name" value="Riboflavin_synthase_like"/>
    <property type="match status" value="1"/>
</dbReference>
<feature type="domain" description="Lumazine-binding" evidence="4">
    <location>
        <begin position="99"/>
        <end position="195"/>
    </location>
</feature>
<dbReference type="InterPro" id="IPR001783">
    <property type="entry name" value="Lumazine-bd"/>
</dbReference>
<keyword evidence="6" id="KW-1185">Reference proteome</keyword>
<dbReference type="NCBIfam" id="NF006767">
    <property type="entry name" value="PRK09289.1"/>
    <property type="match status" value="1"/>
</dbReference>
<reference evidence="6" key="1">
    <citation type="journal article" date="2019" name="Int. J. Syst. Evol. Microbiol.">
        <title>The Global Catalogue of Microorganisms (GCM) 10K type strain sequencing project: providing services to taxonomists for standard genome sequencing and annotation.</title>
        <authorList>
            <consortium name="The Broad Institute Genomics Platform"/>
            <consortium name="The Broad Institute Genome Sequencing Center for Infectious Disease"/>
            <person name="Wu L."/>
            <person name="Ma J."/>
        </authorList>
    </citation>
    <scope>NUCLEOTIDE SEQUENCE [LARGE SCALE GENOMIC DNA]</scope>
    <source>
        <strain evidence="6">JCM 18053</strain>
    </source>
</reference>
<accession>A0ABP9PDK1</accession>
<dbReference type="PROSITE" id="PS51177">
    <property type="entry name" value="LUMAZINE_BIND"/>
    <property type="match status" value="2"/>
</dbReference>
<dbReference type="InterPro" id="IPR017938">
    <property type="entry name" value="Riboflavin_synthase-like_b-brl"/>
</dbReference>
<sequence length="201" mass="21527">MFTGLIECTGTVLSLEARGESARLTLNVGSLAAGLTEGESVAVNGCCLTVTDWDITARTASFDLLMQTLKVTSLGDLAIGSLVNLERAMSMNARFGGHFVQGHVDATVTILDWSPHGQDYRLEVELPAEHAGLVIPKGSICLDGISLTAAEVTPTSVVCWIIPHTFQMTNLRSKTAGMRLNVEFDLLGKYVRNLMQAQTGT</sequence>
<dbReference type="InterPro" id="IPR023366">
    <property type="entry name" value="ATP_synth_asu-like_sf"/>
</dbReference>
<name>A0ABP9PDK1_9BACT</name>
<feature type="repeat" description="Lumazine-binding" evidence="3">
    <location>
        <begin position="99"/>
        <end position="195"/>
    </location>
</feature>